<proteinExistence type="inferred from homology"/>
<dbReference type="EMBL" id="JACOOR010000004">
    <property type="protein sequence ID" value="MBC5659912.1"/>
    <property type="molecule type" value="Genomic_DNA"/>
</dbReference>
<keyword evidence="7" id="KW-0812">Transmembrane</keyword>
<sequence length="192" mass="22066">MGRKNRTEDYIEEEKPDVMRELLGMLVYVGIVLAVTFLIITFVGQRTHVSGESMENTLDDGDQLIVDKVTYRFHAPERYDIIVFPFRYKDNTYYIKRIIGLPGETVQIVDGEIYINGEVLQESYGREVMQDAGLAAEPITLGDDEYFVLGDNRNYSSDSRDPSVALIHRKEIVGRAWLRIWPLSSFGILKHQ</sequence>
<dbReference type="Proteomes" id="UP000649345">
    <property type="component" value="Unassembled WGS sequence"/>
</dbReference>
<dbReference type="NCBIfam" id="TIGR02227">
    <property type="entry name" value="sigpep_I_bact"/>
    <property type="match status" value="1"/>
</dbReference>
<dbReference type="PANTHER" id="PTHR43390:SF1">
    <property type="entry name" value="CHLOROPLAST PROCESSING PEPTIDASE"/>
    <property type="match status" value="1"/>
</dbReference>
<evidence type="ECO:0000313" key="10">
    <source>
        <dbReference type="Proteomes" id="UP000649345"/>
    </source>
</evidence>
<dbReference type="GO" id="GO:0009003">
    <property type="term" value="F:signal peptidase activity"/>
    <property type="evidence" value="ECO:0007669"/>
    <property type="project" value="UniProtKB-EC"/>
</dbReference>
<feature type="domain" description="Peptidase S26" evidence="8">
    <location>
        <begin position="26"/>
        <end position="181"/>
    </location>
</feature>
<accession>A0A923LD43</accession>
<dbReference type="InterPro" id="IPR019533">
    <property type="entry name" value="Peptidase_S26"/>
</dbReference>
<dbReference type="InterPro" id="IPR019758">
    <property type="entry name" value="Pept_S26A_signal_pept_1_CS"/>
</dbReference>
<dbReference type="InterPro" id="IPR000223">
    <property type="entry name" value="Pept_S26A_signal_pept_1"/>
</dbReference>
<dbReference type="RefSeq" id="WP_186872206.1">
    <property type="nucleotide sequence ID" value="NZ_JACOOR010000004.1"/>
</dbReference>
<evidence type="ECO:0000256" key="1">
    <source>
        <dbReference type="ARBA" id="ARBA00000677"/>
    </source>
</evidence>
<dbReference type="GO" id="GO:0004252">
    <property type="term" value="F:serine-type endopeptidase activity"/>
    <property type="evidence" value="ECO:0007669"/>
    <property type="project" value="InterPro"/>
</dbReference>
<dbReference type="SUPFAM" id="SSF51306">
    <property type="entry name" value="LexA/Signal peptidase"/>
    <property type="match status" value="1"/>
</dbReference>
<reference evidence="9" key="1">
    <citation type="submission" date="2020-08" db="EMBL/GenBank/DDBJ databases">
        <title>Genome public.</title>
        <authorList>
            <person name="Liu C."/>
            <person name="Sun Q."/>
        </authorList>
    </citation>
    <scope>NUCLEOTIDE SEQUENCE</scope>
    <source>
        <strain evidence="9">NSJ-68</strain>
    </source>
</reference>
<dbReference type="AlphaFoldDB" id="A0A923LD43"/>
<dbReference type="GO" id="GO:0005886">
    <property type="term" value="C:plasma membrane"/>
    <property type="evidence" value="ECO:0007669"/>
    <property type="project" value="UniProtKB-SubCell"/>
</dbReference>
<feature type="active site" evidence="6">
    <location>
        <position position="96"/>
    </location>
</feature>
<dbReference type="Gene3D" id="2.10.109.10">
    <property type="entry name" value="Umud Fragment, subunit A"/>
    <property type="match status" value="1"/>
</dbReference>
<dbReference type="PROSITE" id="PS00761">
    <property type="entry name" value="SPASE_I_3"/>
    <property type="match status" value="1"/>
</dbReference>
<keyword evidence="10" id="KW-1185">Reference proteome</keyword>
<dbReference type="InterPro" id="IPR019757">
    <property type="entry name" value="Pept_S26A_signal_pept_1_Lys-AS"/>
</dbReference>
<comment type="catalytic activity">
    <reaction evidence="1 7">
        <text>Cleavage of hydrophobic, N-terminal signal or leader sequences from secreted and periplasmic proteins.</text>
        <dbReference type="EC" id="3.4.21.89"/>
    </reaction>
</comment>
<gene>
    <name evidence="9" type="primary">lepB</name>
    <name evidence="9" type="ORF">H8S44_09020</name>
</gene>
<dbReference type="InterPro" id="IPR036286">
    <property type="entry name" value="LexA/Signal_pep-like_sf"/>
</dbReference>
<dbReference type="GO" id="GO:0006465">
    <property type="term" value="P:signal peptide processing"/>
    <property type="evidence" value="ECO:0007669"/>
    <property type="project" value="InterPro"/>
</dbReference>
<dbReference type="EC" id="3.4.21.89" evidence="4 7"/>
<evidence type="ECO:0000256" key="2">
    <source>
        <dbReference type="ARBA" id="ARBA00004401"/>
    </source>
</evidence>
<dbReference type="PANTHER" id="PTHR43390">
    <property type="entry name" value="SIGNAL PEPTIDASE I"/>
    <property type="match status" value="1"/>
</dbReference>
<evidence type="ECO:0000313" key="9">
    <source>
        <dbReference type="EMBL" id="MBC5659912.1"/>
    </source>
</evidence>
<evidence type="ECO:0000256" key="6">
    <source>
        <dbReference type="PIRSR" id="PIRSR600223-1"/>
    </source>
</evidence>
<feature type="active site" evidence="6">
    <location>
        <position position="53"/>
    </location>
</feature>
<dbReference type="PRINTS" id="PR00727">
    <property type="entry name" value="LEADERPTASE"/>
</dbReference>
<evidence type="ECO:0000256" key="4">
    <source>
        <dbReference type="ARBA" id="ARBA00013208"/>
    </source>
</evidence>
<keyword evidence="7" id="KW-0472">Membrane</keyword>
<evidence type="ECO:0000256" key="5">
    <source>
        <dbReference type="ARBA" id="ARBA00022801"/>
    </source>
</evidence>
<comment type="similarity">
    <text evidence="3 7">Belongs to the peptidase S26 family.</text>
</comment>
<keyword evidence="5 7" id="KW-0378">Hydrolase</keyword>
<name>A0A923LD43_9FIRM</name>
<feature type="transmembrane region" description="Helical" evidence="7">
    <location>
        <begin position="22"/>
        <end position="44"/>
    </location>
</feature>
<evidence type="ECO:0000256" key="7">
    <source>
        <dbReference type="RuleBase" id="RU362042"/>
    </source>
</evidence>
<evidence type="ECO:0000256" key="3">
    <source>
        <dbReference type="ARBA" id="ARBA00009370"/>
    </source>
</evidence>
<keyword evidence="7" id="KW-1133">Transmembrane helix</keyword>
<dbReference type="PROSITE" id="PS00760">
    <property type="entry name" value="SPASE_I_2"/>
    <property type="match status" value="1"/>
</dbReference>
<dbReference type="Pfam" id="PF10502">
    <property type="entry name" value="Peptidase_S26"/>
    <property type="match status" value="1"/>
</dbReference>
<comment type="caution">
    <text evidence="9">The sequence shown here is derived from an EMBL/GenBank/DDBJ whole genome shotgun (WGS) entry which is preliminary data.</text>
</comment>
<keyword evidence="7" id="KW-0645">Protease</keyword>
<protein>
    <recommendedName>
        <fullName evidence="4 7">Signal peptidase I</fullName>
        <ecNumber evidence="4 7">3.4.21.89</ecNumber>
    </recommendedName>
</protein>
<evidence type="ECO:0000259" key="8">
    <source>
        <dbReference type="Pfam" id="PF10502"/>
    </source>
</evidence>
<organism evidence="9 10">
    <name type="scientific">Anaerosacchariphilus hominis</name>
    <dbReference type="NCBI Taxonomy" id="2763017"/>
    <lineage>
        <taxon>Bacteria</taxon>
        <taxon>Bacillati</taxon>
        <taxon>Bacillota</taxon>
        <taxon>Clostridia</taxon>
        <taxon>Lachnospirales</taxon>
        <taxon>Lachnospiraceae</taxon>
        <taxon>Anaerosacchariphilus</taxon>
    </lineage>
</organism>
<comment type="subcellular location">
    <subcellularLocation>
        <location evidence="2">Cell membrane</location>
        <topology evidence="2">Single-pass type II membrane protein</topology>
    </subcellularLocation>
    <subcellularLocation>
        <location evidence="7">Membrane</location>
        <topology evidence="7">Single-pass type II membrane protein</topology>
    </subcellularLocation>
</comment>
<dbReference type="CDD" id="cd06530">
    <property type="entry name" value="S26_SPase_I"/>
    <property type="match status" value="1"/>
</dbReference>